<accession>A0A0F9F5V4</accession>
<proteinExistence type="predicted"/>
<reference evidence="1" key="1">
    <citation type="journal article" date="2015" name="Nature">
        <title>Complex archaea that bridge the gap between prokaryotes and eukaryotes.</title>
        <authorList>
            <person name="Spang A."/>
            <person name="Saw J.H."/>
            <person name="Jorgensen S.L."/>
            <person name="Zaremba-Niedzwiedzka K."/>
            <person name="Martijn J."/>
            <person name="Lind A.E."/>
            <person name="van Eijk R."/>
            <person name="Schleper C."/>
            <person name="Guy L."/>
            <person name="Ettema T.J."/>
        </authorList>
    </citation>
    <scope>NUCLEOTIDE SEQUENCE</scope>
</reference>
<dbReference type="AlphaFoldDB" id="A0A0F9F5V4"/>
<evidence type="ECO:0000313" key="1">
    <source>
        <dbReference type="EMBL" id="KKL52635.1"/>
    </source>
</evidence>
<gene>
    <name evidence="1" type="ORF">LCGC14_2283480</name>
</gene>
<dbReference type="EMBL" id="LAZR01031822">
    <property type="protein sequence ID" value="KKL52635.1"/>
    <property type="molecule type" value="Genomic_DNA"/>
</dbReference>
<sequence>LKQGGEGLDYDGVLHIDQLIEYFSKQAH</sequence>
<comment type="caution">
    <text evidence="1">The sequence shown here is derived from an EMBL/GenBank/DDBJ whole genome shotgun (WGS) entry which is preliminary data.</text>
</comment>
<feature type="non-terminal residue" evidence="1">
    <location>
        <position position="1"/>
    </location>
</feature>
<organism evidence="1">
    <name type="scientific">marine sediment metagenome</name>
    <dbReference type="NCBI Taxonomy" id="412755"/>
    <lineage>
        <taxon>unclassified sequences</taxon>
        <taxon>metagenomes</taxon>
        <taxon>ecological metagenomes</taxon>
    </lineage>
</organism>
<name>A0A0F9F5V4_9ZZZZ</name>
<protein>
    <submittedName>
        <fullName evidence="1">Uncharacterized protein</fullName>
    </submittedName>
</protein>